<sequence>MKNSHKLTVFLIPIGIAVNFICGQIVLLLKLPMYLDSIGTITIGALCGGVAGAIVGAITNLLISISNPTTMAYMILNIIFGLLAGFLAKRGVLNSLWKTVIAGIVFGLIGGGLGSRITVWLFGGLGAGTTGAITGVLMQMGFSASMGALISELFADIIDKVPTLIIVYFILKSIPARTLVKLPQGNMFIKRKGEPKEGQKVV</sequence>
<evidence type="ECO:0008006" key="4">
    <source>
        <dbReference type="Google" id="ProtNLM"/>
    </source>
</evidence>
<dbReference type="OrthoDB" id="9766854at2"/>
<dbReference type="AlphaFoldDB" id="A0A3M8D206"/>
<accession>A0A3M8D206</accession>
<dbReference type="Gene3D" id="1.10.1760.20">
    <property type="match status" value="1"/>
</dbReference>
<reference evidence="2 3" key="1">
    <citation type="submission" date="2018-10" db="EMBL/GenBank/DDBJ databases">
        <title>Phylogenomics of Brevibacillus.</title>
        <authorList>
            <person name="Dunlap C."/>
        </authorList>
    </citation>
    <scope>NUCLEOTIDE SEQUENCE [LARGE SCALE GENOMIC DNA]</scope>
    <source>
        <strain evidence="2 3">JCM 15716</strain>
    </source>
</reference>
<proteinExistence type="predicted"/>
<feature type="transmembrane region" description="Helical" evidence="1">
    <location>
        <begin position="95"/>
        <end position="113"/>
    </location>
</feature>
<feature type="transmembrane region" description="Helical" evidence="1">
    <location>
        <begin position="7"/>
        <end position="29"/>
    </location>
</feature>
<organism evidence="2 3">
    <name type="scientific">Brevibacillus fluminis</name>
    <dbReference type="NCBI Taxonomy" id="511487"/>
    <lineage>
        <taxon>Bacteria</taxon>
        <taxon>Bacillati</taxon>
        <taxon>Bacillota</taxon>
        <taxon>Bacilli</taxon>
        <taxon>Bacillales</taxon>
        <taxon>Paenibacillaceae</taxon>
        <taxon>Brevibacillus</taxon>
    </lineage>
</organism>
<feature type="transmembrane region" description="Helical" evidence="1">
    <location>
        <begin position="70"/>
        <end position="89"/>
    </location>
</feature>
<evidence type="ECO:0000256" key="1">
    <source>
        <dbReference type="SAM" id="Phobius"/>
    </source>
</evidence>
<keyword evidence="1" id="KW-0472">Membrane</keyword>
<dbReference type="Proteomes" id="UP000271031">
    <property type="component" value="Unassembled WGS sequence"/>
</dbReference>
<name>A0A3M8D206_9BACL</name>
<protein>
    <recommendedName>
        <fullName evidence="4">ECF transporter S component</fullName>
    </recommendedName>
</protein>
<gene>
    <name evidence="2" type="ORF">EDM56_26260</name>
</gene>
<evidence type="ECO:0000313" key="2">
    <source>
        <dbReference type="EMBL" id="RNB81225.1"/>
    </source>
</evidence>
<feature type="transmembrane region" description="Helical" evidence="1">
    <location>
        <begin position="120"/>
        <end position="142"/>
    </location>
</feature>
<dbReference type="RefSeq" id="WP_122920907.1">
    <property type="nucleotide sequence ID" value="NZ_RHHQ01000023.1"/>
</dbReference>
<keyword evidence="3" id="KW-1185">Reference proteome</keyword>
<keyword evidence="1" id="KW-1133">Transmembrane helix</keyword>
<comment type="caution">
    <text evidence="2">The sequence shown here is derived from an EMBL/GenBank/DDBJ whole genome shotgun (WGS) entry which is preliminary data.</text>
</comment>
<evidence type="ECO:0000313" key="3">
    <source>
        <dbReference type="Proteomes" id="UP000271031"/>
    </source>
</evidence>
<feature type="transmembrane region" description="Helical" evidence="1">
    <location>
        <begin position="41"/>
        <end position="63"/>
    </location>
</feature>
<dbReference type="EMBL" id="RHHQ01000023">
    <property type="protein sequence ID" value="RNB81225.1"/>
    <property type="molecule type" value="Genomic_DNA"/>
</dbReference>
<keyword evidence="1" id="KW-0812">Transmembrane</keyword>